<keyword evidence="4" id="KW-1185">Reference proteome</keyword>
<protein>
    <submittedName>
        <fullName evidence="3">Beta-lactamase family protein</fullName>
    </submittedName>
</protein>
<sequence>MTLASCAAPAPTPTPTPTPTPQANVPETPANAQAALLASLQARYASATNGEDILFWTAEERRVGFAHIDSIYPTRTVTAGEAPLALPTAPADLSALDYRIEDTRYSLDDFLAMPESIGLLVVRDGRVILEDYAEGHGPDTPWMSFSVTKSVTSMLVGAAIQDGYIGSVDDAVTDYLPQLRGSGYDGVSIANVLQMASGVAWNEDYEDPESDVALAGGTNGINLYRHLATLPRAAEPGTTFNYNTGESNLVGALLRAAIGNNASSYLQMKIWQPFGMADDAHWVITPDTGAELGGCCLNATLRDYARIGLFALNDGVLADGTRVLPEGWMAASVTPSPGADHYGYQWWLAPGDAYSARGIFGQLIFIDPDNNLVIAMHSNAAFGSGYGHHIQGVIRALRAHLAD</sequence>
<evidence type="ECO:0000313" key="3">
    <source>
        <dbReference type="EMBL" id="KAA9132842.1"/>
    </source>
</evidence>
<feature type="region of interest" description="Disordered" evidence="1">
    <location>
        <begin position="1"/>
        <end position="27"/>
    </location>
</feature>
<dbReference type="InterPro" id="IPR012338">
    <property type="entry name" value="Beta-lactam/transpept-like"/>
</dbReference>
<dbReference type="PANTHER" id="PTHR43283:SF14">
    <property type="entry name" value="BLL8153 PROTEIN"/>
    <property type="match status" value="1"/>
</dbReference>
<feature type="domain" description="Beta-lactamase-related" evidence="2">
    <location>
        <begin position="117"/>
        <end position="383"/>
    </location>
</feature>
<dbReference type="Proteomes" id="UP000325372">
    <property type="component" value="Unassembled WGS sequence"/>
</dbReference>
<gene>
    <name evidence="3" type="ORF">F3N42_06045</name>
</gene>
<dbReference type="AlphaFoldDB" id="A0A5N0TCU3"/>
<dbReference type="Pfam" id="PF00144">
    <property type="entry name" value="Beta-lactamase"/>
    <property type="match status" value="1"/>
</dbReference>
<reference evidence="3 4" key="1">
    <citation type="submission" date="2019-09" db="EMBL/GenBank/DDBJ databases">
        <title>Wenzhouxiangella sp. Genome sequencing and assembly.</title>
        <authorList>
            <person name="Zhang R."/>
        </authorList>
    </citation>
    <scope>NUCLEOTIDE SEQUENCE [LARGE SCALE GENOMIC DNA]</scope>
    <source>
        <strain evidence="3 4">W260</strain>
    </source>
</reference>
<evidence type="ECO:0000259" key="2">
    <source>
        <dbReference type="Pfam" id="PF00144"/>
    </source>
</evidence>
<comment type="caution">
    <text evidence="3">The sequence shown here is derived from an EMBL/GenBank/DDBJ whole genome shotgun (WGS) entry which is preliminary data.</text>
</comment>
<proteinExistence type="predicted"/>
<name>A0A5N0TCU3_9GAMM</name>
<dbReference type="PANTHER" id="PTHR43283">
    <property type="entry name" value="BETA-LACTAMASE-RELATED"/>
    <property type="match status" value="1"/>
</dbReference>
<organism evidence="3 4">
    <name type="scientific">Marinihelvus fidelis</name>
    <dbReference type="NCBI Taxonomy" id="2613842"/>
    <lineage>
        <taxon>Bacteria</taxon>
        <taxon>Pseudomonadati</taxon>
        <taxon>Pseudomonadota</taxon>
        <taxon>Gammaproteobacteria</taxon>
        <taxon>Chromatiales</taxon>
        <taxon>Wenzhouxiangellaceae</taxon>
        <taxon>Marinihelvus</taxon>
    </lineage>
</organism>
<dbReference type="InterPro" id="IPR050789">
    <property type="entry name" value="Diverse_Enzym_Activities"/>
</dbReference>
<dbReference type="SUPFAM" id="SSF56601">
    <property type="entry name" value="beta-lactamase/transpeptidase-like"/>
    <property type="match status" value="1"/>
</dbReference>
<feature type="compositionally biased region" description="Pro residues" evidence="1">
    <location>
        <begin position="10"/>
        <end position="20"/>
    </location>
</feature>
<evidence type="ECO:0000256" key="1">
    <source>
        <dbReference type="SAM" id="MobiDB-lite"/>
    </source>
</evidence>
<dbReference type="Gene3D" id="3.40.710.10">
    <property type="entry name" value="DD-peptidase/beta-lactamase superfamily"/>
    <property type="match status" value="1"/>
</dbReference>
<dbReference type="EMBL" id="VYXP01000003">
    <property type="protein sequence ID" value="KAA9132842.1"/>
    <property type="molecule type" value="Genomic_DNA"/>
</dbReference>
<evidence type="ECO:0000313" key="4">
    <source>
        <dbReference type="Proteomes" id="UP000325372"/>
    </source>
</evidence>
<dbReference type="InterPro" id="IPR001466">
    <property type="entry name" value="Beta-lactam-related"/>
</dbReference>
<accession>A0A5N0TCU3</accession>